<reference evidence="2" key="1">
    <citation type="submission" date="2020-02" db="EMBL/GenBank/DDBJ databases">
        <authorList>
            <person name="Meier V. D."/>
        </authorList>
    </citation>
    <scope>NUCLEOTIDE SEQUENCE</scope>
    <source>
        <strain evidence="2">AVDCRST_MAG76</strain>
    </source>
</reference>
<dbReference type="GO" id="GO:0036380">
    <property type="term" value="F:UDP-N-acetylglucosamine-undecaprenyl-phosphate N-acetylglucosaminephosphotransferase activity"/>
    <property type="evidence" value="ECO:0007669"/>
    <property type="project" value="UniProtKB-EC"/>
</dbReference>
<feature type="compositionally biased region" description="Basic residues" evidence="1">
    <location>
        <begin position="73"/>
        <end position="87"/>
    </location>
</feature>
<dbReference type="AlphaFoldDB" id="A0A6J4HHT4"/>
<feature type="compositionally biased region" description="Basic residues" evidence="1">
    <location>
        <begin position="94"/>
        <end position="103"/>
    </location>
</feature>
<dbReference type="EC" id="2.7.8.33" evidence="2"/>
<proteinExistence type="predicted"/>
<gene>
    <name evidence="2" type="ORF">AVDCRST_MAG76-782</name>
</gene>
<sequence length="222" mass="24208">APDLRPGPGGGHGHHLAGHVRLAGVRLPPSVARRPARRPPDPRAEDPDRRGLRHVAGLSGGHGGGLAPAQARRAVRGQHRGPRRRPRGHDPVRRRPARRHPRRLTAGQAGRHRARCLGDGQPGRADAVLPGALLGHRGARPEHGLSHNRGVGGAGHRGRQPDRRARRPGRRGRPHRRPRLLPLRQPTGGRRPPHRRHHRPAPRRHRGRGVPGVPAPQLQPGE</sequence>
<organism evidence="2">
    <name type="scientific">uncultured Acidimicrobiales bacterium</name>
    <dbReference type="NCBI Taxonomy" id="310071"/>
    <lineage>
        <taxon>Bacteria</taxon>
        <taxon>Bacillati</taxon>
        <taxon>Actinomycetota</taxon>
        <taxon>Acidimicrobiia</taxon>
        <taxon>Acidimicrobiales</taxon>
        <taxon>environmental samples</taxon>
    </lineage>
</organism>
<feature type="compositionally biased region" description="Low complexity" evidence="1">
    <location>
        <begin position="19"/>
        <end position="33"/>
    </location>
</feature>
<feature type="non-terminal residue" evidence="2">
    <location>
        <position position="1"/>
    </location>
</feature>
<accession>A0A6J4HHT4</accession>
<evidence type="ECO:0000256" key="1">
    <source>
        <dbReference type="SAM" id="MobiDB-lite"/>
    </source>
</evidence>
<protein>
    <submittedName>
        <fullName evidence="2">Undecaprenyl-phosphate alpha-N-acetylglucosaminyl 1-phosphate transferase</fullName>
        <ecNumber evidence="2">2.7.8.33</ecNumber>
    </submittedName>
</protein>
<feature type="compositionally biased region" description="Low complexity" evidence="1">
    <location>
        <begin position="180"/>
        <end position="190"/>
    </location>
</feature>
<feature type="compositionally biased region" description="Basic residues" evidence="1">
    <location>
        <begin position="191"/>
        <end position="208"/>
    </location>
</feature>
<feature type="non-terminal residue" evidence="2">
    <location>
        <position position="222"/>
    </location>
</feature>
<keyword evidence="2" id="KW-0808">Transferase</keyword>
<feature type="region of interest" description="Disordered" evidence="1">
    <location>
        <begin position="1"/>
        <end position="222"/>
    </location>
</feature>
<feature type="compositionally biased region" description="Basic and acidic residues" evidence="1">
    <location>
        <begin position="38"/>
        <end position="50"/>
    </location>
</feature>
<name>A0A6J4HHT4_9ACTN</name>
<evidence type="ECO:0000313" key="2">
    <source>
        <dbReference type="EMBL" id="CAA9222562.1"/>
    </source>
</evidence>
<dbReference type="EMBL" id="CADCSZ010000046">
    <property type="protein sequence ID" value="CAA9222562.1"/>
    <property type="molecule type" value="Genomic_DNA"/>
</dbReference>
<feature type="compositionally biased region" description="Basic residues" evidence="1">
    <location>
        <begin position="164"/>
        <end position="179"/>
    </location>
</feature>